<dbReference type="HOGENOM" id="CLU_816638_0_0_1"/>
<feature type="region of interest" description="Disordered" evidence="1">
    <location>
        <begin position="317"/>
        <end position="340"/>
    </location>
</feature>
<evidence type="ECO:0000313" key="3">
    <source>
        <dbReference type="EMBL" id="ETS76824.1"/>
    </source>
</evidence>
<evidence type="ECO:0000259" key="2">
    <source>
        <dbReference type="Pfam" id="PF08719"/>
    </source>
</evidence>
<protein>
    <recommendedName>
        <fullName evidence="2">NADAR domain-containing protein</fullName>
    </recommendedName>
</protein>
<dbReference type="EMBL" id="KI912117">
    <property type="protein sequence ID" value="ETS76824.1"/>
    <property type="molecule type" value="Genomic_DNA"/>
</dbReference>
<dbReference type="OrthoDB" id="206452at2759"/>
<feature type="region of interest" description="Disordered" evidence="1">
    <location>
        <begin position="1"/>
        <end position="144"/>
    </location>
</feature>
<evidence type="ECO:0000313" key="4">
    <source>
        <dbReference type="Proteomes" id="UP000030651"/>
    </source>
</evidence>
<feature type="compositionally biased region" description="Acidic residues" evidence="1">
    <location>
        <begin position="35"/>
        <end position="45"/>
    </location>
</feature>
<dbReference type="SUPFAM" id="SSF143990">
    <property type="entry name" value="YbiA-like"/>
    <property type="match status" value="1"/>
</dbReference>
<feature type="domain" description="NADAR" evidence="2">
    <location>
        <begin position="169"/>
        <end position="258"/>
    </location>
</feature>
<dbReference type="CDD" id="cd15457">
    <property type="entry name" value="NADAR"/>
    <property type="match status" value="1"/>
</dbReference>
<feature type="compositionally biased region" description="Basic and acidic residues" evidence="1">
    <location>
        <begin position="129"/>
        <end position="144"/>
    </location>
</feature>
<reference evidence="4" key="1">
    <citation type="journal article" date="2015" name="BMC Genomics">
        <title>Genomic and transcriptomic analysis of the endophytic fungus Pestalotiopsis fici reveals its lifestyle and high potential for synthesis of natural products.</title>
        <authorList>
            <person name="Wang X."/>
            <person name="Zhang X."/>
            <person name="Liu L."/>
            <person name="Xiang M."/>
            <person name="Wang W."/>
            <person name="Sun X."/>
            <person name="Che Y."/>
            <person name="Guo L."/>
            <person name="Liu G."/>
            <person name="Guo L."/>
            <person name="Wang C."/>
            <person name="Yin W.B."/>
            <person name="Stadler M."/>
            <person name="Zhang X."/>
            <person name="Liu X."/>
        </authorList>
    </citation>
    <scope>NUCLEOTIDE SEQUENCE [LARGE SCALE GENOMIC DNA]</scope>
    <source>
        <strain evidence="4">W106-1 / CGMCC3.15140</strain>
    </source>
</reference>
<keyword evidence="4" id="KW-1185">Reference proteome</keyword>
<feature type="compositionally biased region" description="Acidic residues" evidence="1">
    <location>
        <begin position="326"/>
        <end position="340"/>
    </location>
</feature>
<dbReference type="InterPro" id="IPR037238">
    <property type="entry name" value="YbiA-like_sf"/>
</dbReference>
<sequence length="340" mass="38306">MPNERHLGIGLLGHSQPGSCIHSPIVISDDPIIISDDDDDGDDEAHEAQDQLVNPEANVAKDASPNEPETEQANATPKKTQEKKSNTVDDAGEEPSKGQASKRPATDEVKGQAQGIAQEHRNKKAKVYHKAETQSGRPKDEGCGQRDIGKYPVWSADLSEDELKTCLVFYNHLGSHGYLSQYAKIPFREYFVDKRNNVTFVEWETAEHRMHYEKAKLFGDDETAEEIRNAKDANAARLLGREVANFDWKVWRKHRLDIGIGYSWNAGKYKNDTWGQNLLGRLLMEIRARLGIMARDYMTSPSMPRIVLEDEDFDDDKGWEGVVKEEEGEGIGEEPEDVMP</sequence>
<feature type="compositionally biased region" description="Low complexity" evidence="1">
    <location>
        <begin position="21"/>
        <end position="34"/>
    </location>
</feature>
<dbReference type="InterPro" id="IPR012816">
    <property type="entry name" value="NADAR"/>
</dbReference>
<dbReference type="Proteomes" id="UP000030651">
    <property type="component" value="Unassembled WGS sequence"/>
</dbReference>
<gene>
    <name evidence="3" type="ORF">PFICI_12211</name>
</gene>
<name>W3WSP2_PESFW</name>
<dbReference type="GeneID" id="19277224"/>
<dbReference type="AlphaFoldDB" id="W3WSP2"/>
<dbReference type="RefSeq" id="XP_007838983.1">
    <property type="nucleotide sequence ID" value="XM_007840792.1"/>
</dbReference>
<dbReference type="Pfam" id="PF08719">
    <property type="entry name" value="NADAR"/>
    <property type="match status" value="1"/>
</dbReference>
<proteinExistence type="predicted"/>
<accession>W3WSP2</accession>
<dbReference type="InParanoid" id="W3WSP2"/>
<dbReference type="KEGG" id="pfy:PFICI_12211"/>
<evidence type="ECO:0000256" key="1">
    <source>
        <dbReference type="SAM" id="MobiDB-lite"/>
    </source>
</evidence>
<organism evidence="3 4">
    <name type="scientific">Pestalotiopsis fici (strain W106-1 / CGMCC3.15140)</name>
    <dbReference type="NCBI Taxonomy" id="1229662"/>
    <lineage>
        <taxon>Eukaryota</taxon>
        <taxon>Fungi</taxon>
        <taxon>Dikarya</taxon>
        <taxon>Ascomycota</taxon>
        <taxon>Pezizomycotina</taxon>
        <taxon>Sordariomycetes</taxon>
        <taxon>Xylariomycetidae</taxon>
        <taxon>Amphisphaeriales</taxon>
        <taxon>Sporocadaceae</taxon>
        <taxon>Pestalotiopsis</taxon>
    </lineage>
</organism>
<dbReference type="Gene3D" id="1.10.357.40">
    <property type="entry name" value="YbiA-like"/>
    <property type="match status" value="1"/>
</dbReference>